<organism evidence="1 2">
    <name type="scientific">Penicillium cosmopolitanum</name>
    <dbReference type="NCBI Taxonomy" id="1131564"/>
    <lineage>
        <taxon>Eukaryota</taxon>
        <taxon>Fungi</taxon>
        <taxon>Dikarya</taxon>
        <taxon>Ascomycota</taxon>
        <taxon>Pezizomycotina</taxon>
        <taxon>Eurotiomycetes</taxon>
        <taxon>Eurotiomycetidae</taxon>
        <taxon>Eurotiales</taxon>
        <taxon>Aspergillaceae</taxon>
        <taxon>Penicillium</taxon>
    </lineage>
</organism>
<dbReference type="EMBL" id="JAPZBU010000012">
    <property type="protein sequence ID" value="KAJ5376175.1"/>
    <property type="molecule type" value="Genomic_DNA"/>
</dbReference>
<dbReference type="AlphaFoldDB" id="A0A9W9SD29"/>
<keyword evidence="2" id="KW-1185">Reference proteome</keyword>
<comment type="caution">
    <text evidence="1">The sequence shown here is derived from an EMBL/GenBank/DDBJ whole genome shotgun (WGS) entry which is preliminary data.</text>
</comment>
<evidence type="ECO:0000313" key="2">
    <source>
        <dbReference type="Proteomes" id="UP001147747"/>
    </source>
</evidence>
<gene>
    <name evidence="1" type="ORF">N7509_013061</name>
</gene>
<dbReference type="OrthoDB" id="3431997at2759"/>
<reference evidence="1" key="2">
    <citation type="journal article" date="2023" name="IMA Fungus">
        <title>Comparative genomic study of the Penicillium genus elucidates a diverse pangenome and 15 lateral gene transfer events.</title>
        <authorList>
            <person name="Petersen C."/>
            <person name="Sorensen T."/>
            <person name="Nielsen M.R."/>
            <person name="Sondergaard T.E."/>
            <person name="Sorensen J.L."/>
            <person name="Fitzpatrick D.A."/>
            <person name="Frisvad J.C."/>
            <person name="Nielsen K.L."/>
        </authorList>
    </citation>
    <scope>NUCLEOTIDE SEQUENCE</scope>
    <source>
        <strain evidence="1">IBT 29677</strain>
    </source>
</reference>
<accession>A0A9W9SD29</accession>
<dbReference type="GeneID" id="81376678"/>
<dbReference type="RefSeq" id="XP_056481205.1">
    <property type="nucleotide sequence ID" value="XM_056637698.1"/>
</dbReference>
<reference evidence="1" key="1">
    <citation type="submission" date="2022-12" db="EMBL/GenBank/DDBJ databases">
        <authorList>
            <person name="Petersen C."/>
        </authorList>
    </citation>
    <scope>NUCLEOTIDE SEQUENCE</scope>
    <source>
        <strain evidence="1">IBT 29677</strain>
    </source>
</reference>
<dbReference type="Proteomes" id="UP001147747">
    <property type="component" value="Unassembled WGS sequence"/>
</dbReference>
<name>A0A9W9SD29_9EURO</name>
<evidence type="ECO:0000313" key="1">
    <source>
        <dbReference type="EMBL" id="KAJ5376175.1"/>
    </source>
</evidence>
<sequence>MYYSQNTSLPPRYNITTTFWKHHYEITGSHNLYVENSQMTPGKPDLTFHTTNKEGPIIALSKYKHFSSDIEIGLSDGPNSTSTSMRWDTIHRDGWRSSKYKLTAEVGGRLEKYTWRPTHKMSLTRGGSLELVHDRTGAVAAVFASHSGLKGSDRVLTFDNNACHGERFQLLVLMTCITLAEKTRRRNEAAAAGAASSASAGASAAAA</sequence>
<protein>
    <submittedName>
        <fullName evidence="1">C6 zinc finger domain protein</fullName>
    </submittedName>
</protein>
<proteinExistence type="predicted"/>